<gene>
    <name evidence="1" type="ordered locus">DEHA2E08404g</name>
</gene>
<dbReference type="HOGENOM" id="CLU_3351061_0_0_1"/>
<reference evidence="1 2" key="1">
    <citation type="journal article" date="2004" name="Nature">
        <title>Genome evolution in yeasts.</title>
        <authorList>
            <consortium name="Genolevures"/>
            <person name="Dujon B."/>
            <person name="Sherman D."/>
            <person name="Fischer G."/>
            <person name="Durrens P."/>
            <person name="Casaregola S."/>
            <person name="Lafontaine I."/>
            <person name="de Montigny J."/>
            <person name="Marck C."/>
            <person name="Neuveglise C."/>
            <person name="Talla E."/>
            <person name="Goffard N."/>
            <person name="Frangeul L."/>
            <person name="Aigle M."/>
            <person name="Anthouard V."/>
            <person name="Babour A."/>
            <person name="Barbe V."/>
            <person name="Barnay S."/>
            <person name="Blanchin S."/>
            <person name="Beckerich J.M."/>
            <person name="Beyne E."/>
            <person name="Bleykasten C."/>
            <person name="Boisrame A."/>
            <person name="Boyer J."/>
            <person name="Cattolico L."/>
            <person name="Confanioleri F."/>
            <person name="de Daruvar A."/>
            <person name="Despons L."/>
            <person name="Fabre E."/>
            <person name="Fairhead C."/>
            <person name="Ferry-Dumazet H."/>
            <person name="Groppi A."/>
            <person name="Hantraye F."/>
            <person name="Hennequin C."/>
            <person name="Jauniaux N."/>
            <person name="Joyet P."/>
            <person name="Kachouri R."/>
            <person name="Kerrest A."/>
            <person name="Koszul R."/>
            <person name="Lemaire M."/>
            <person name="Lesur I."/>
            <person name="Ma L."/>
            <person name="Muller H."/>
            <person name="Nicaud J.M."/>
            <person name="Nikolski M."/>
            <person name="Oztas S."/>
            <person name="Ozier-Kalogeropoulos O."/>
            <person name="Pellenz S."/>
            <person name="Potier S."/>
            <person name="Richard G.F."/>
            <person name="Straub M.L."/>
            <person name="Suleau A."/>
            <person name="Swennene D."/>
            <person name="Tekaia F."/>
            <person name="Wesolowski-Louvel M."/>
            <person name="Westhof E."/>
            <person name="Wirth B."/>
            <person name="Zeniou-Meyer M."/>
            <person name="Zivanovic I."/>
            <person name="Bolotin-Fukuhara M."/>
            <person name="Thierry A."/>
            <person name="Bouchier C."/>
            <person name="Caudron B."/>
            <person name="Scarpelli C."/>
            <person name="Gaillardin C."/>
            <person name="Weissenbach J."/>
            <person name="Wincker P."/>
            <person name="Souciet J.L."/>
        </authorList>
    </citation>
    <scope>NUCLEOTIDE SEQUENCE [LARGE SCALE GENOMIC DNA]</scope>
    <source>
        <strain evidence="2">ATCC 36239 / CBS 767 / BCRC 21394 / JCM 1990 / NBRC 0083 / IGC 2968</strain>
    </source>
</reference>
<dbReference type="VEuPathDB" id="FungiDB:DEHA2E08404g"/>
<dbReference type="RefSeq" id="XP_459673.1">
    <property type="nucleotide sequence ID" value="XM_459673.1"/>
</dbReference>
<dbReference type="InParanoid" id="Q6BQ47"/>
<evidence type="ECO:0000313" key="2">
    <source>
        <dbReference type="Proteomes" id="UP000000599"/>
    </source>
</evidence>
<dbReference type="AlphaFoldDB" id="Q6BQ47"/>
<dbReference type="GeneID" id="2902669"/>
<protein>
    <submittedName>
        <fullName evidence="1">DEHA2E08404p</fullName>
    </submittedName>
</protein>
<dbReference type="EMBL" id="CR382137">
    <property type="protein sequence ID" value="CAG87909.1"/>
    <property type="molecule type" value="Genomic_DNA"/>
</dbReference>
<sequence length="37" mass="4180">MTSVLLNIGQNTLSDVKTPPIKFYFNSEGFIINVQYS</sequence>
<evidence type="ECO:0000313" key="1">
    <source>
        <dbReference type="EMBL" id="CAG87909.1"/>
    </source>
</evidence>
<keyword evidence="2" id="KW-1185">Reference proteome</keyword>
<dbReference type="Proteomes" id="UP000000599">
    <property type="component" value="Chromosome E"/>
</dbReference>
<organism evidence="1 2">
    <name type="scientific">Debaryomyces hansenii (strain ATCC 36239 / CBS 767 / BCRC 21394 / JCM 1990 / NBRC 0083 / IGC 2968)</name>
    <name type="common">Yeast</name>
    <name type="synonym">Torulaspora hansenii</name>
    <dbReference type="NCBI Taxonomy" id="284592"/>
    <lineage>
        <taxon>Eukaryota</taxon>
        <taxon>Fungi</taxon>
        <taxon>Dikarya</taxon>
        <taxon>Ascomycota</taxon>
        <taxon>Saccharomycotina</taxon>
        <taxon>Pichiomycetes</taxon>
        <taxon>Debaryomycetaceae</taxon>
        <taxon>Debaryomyces</taxon>
    </lineage>
</organism>
<accession>Q6BQ47</accession>
<name>Q6BQ47_DEBHA</name>
<proteinExistence type="predicted"/>
<dbReference type="KEGG" id="dha:DEHA2E08404g"/>